<evidence type="ECO:0000256" key="2">
    <source>
        <dbReference type="ARBA" id="ARBA00022603"/>
    </source>
</evidence>
<gene>
    <name evidence="5" type="ORF">V1264_019432</name>
</gene>
<dbReference type="InterPro" id="IPR025714">
    <property type="entry name" value="Methyltranfer_dom"/>
</dbReference>
<evidence type="ECO:0000313" key="6">
    <source>
        <dbReference type="Proteomes" id="UP001374579"/>
    </source>
</evidence>
<dbReference type="InterPro" id="IPR051419">
    <property type="entry name" value="Lys/N-term_MeTrsfase_sf"/>
</dbReference>
<comment type="caution">
    <text evidence="5">The sequence shown here is derived from an EMBL/GenBank/DDBJ whole genome shotgun (WGS) entry which is preliminary data.</text>
</comment>
<protein>
    <recommendedName>
        <fullName evidence="4">Methyltransferase domain-containing protein</fullName>
    </recommendedName>
</protein>
<keyword evidence="3" id="KW-0808">Transferase</keyword>
<evidence type="ECO:0000259" key="4">
    <source>
        <dbReference type="Pfam" id="PF13847"/>
    </source>
</evidence>
<dbReference type="Pfam" id="PF13847">
    <property type="entry name" value="Methyltransf_31"/>
    <property type="match status" value="1"/>
</dbReference>
<dbReference type="PANTHER" id="PTHR12176">
    <property type="entry name" value="SAM-DEPENDENT METHYLTRANSFERASE SUPERFAMILY PROTEIN"/>
    <property type="match status" value="1"/>
</dbReference>
<dbReference type="CDD" id="cd02440">
    <property type="entry name" value="AdoMet_MTases"/>
    <property type="match status" value="1"/>
</dbReference>
<dbReference type="AlphaFoldDB" id="A0AAN9BK91"/>
<accession>A0AAN9BK91</accession>
<proteinExistence type="inferred from homology"/>
<dbReference type="SUPFAM" id="SSF53335">
    <property type="entry name" value="S-adenosyl-L-methionine-dependent methyltransferases"/>
    <property type="match status" value="1"/>
</dbReference>
<name>A0AAN9BK91_9CAEN</name>
<keyword evidence="6" id="KW-1185">Reference proteome</keyword>
<dbReference type="EMBL" id="JBAMIC010000008">
    <property type="protein sequence ID" value="KAK7104770.1"/>
    <property type="molecule type" value="Genomic_DNA"/>
</dbReference>
<comment type="similarity">
    <text evidence="1">Belongs to the methyltransferase superfamily.</text>
</comment>
<feature type="domain" description="Methyltransferase" evidence="4">
    <location>
        <begin position="100"/>
        <end position="213"/>
    </location>
</feature>
<keyword evidence="2" id="KW-0489">Methyltransferase</keyword>
<reference evidence="5 6" key="1">
    <citation type="submission" date="2024-02" db="EMBL/GenBank/DDBJ databases">
        <title>Chromosome-scale genome assembly of the rough periwinkle Littorina saxatilis.</title>
        <authorList>
            <person name="De Jode A."/>
            <person name="Faria R."/>
            <person name="Formenti G."/>
            <person name="Sims Y."/>
            <person name="Smith T.P."/>
            <person name="Tracey A."/>
            <person name="Wood J.M.D."/>
            <person name="Zagrodzka Z.B."/>
            <person name="Johannesson K."/>
            <person name="Butlin R.K."/>
            <person name="Leder E.H."/>
        </authorList>
    </citation>
    <scope>NUCLEOTIDE SEQUENCE [LARGE SCALE GENOMIC DNA]</scope>
    <source>
        <strain evidence="5">Snail1</strain>
        <tissue evidence="5">Muscle</tissue>
    </source>
</reference>
<dbReference type="InterPro" id="IPR029063">
    <property type="entry name" value="SAM-dependent_MTases_sf"/>
</dbReference>
<evidence type="ECO:0000256" key="1">
    <source>
        <dbReference type="ARBA" id="ARBA00008361"/>
    </source>
</evidence>
<sequence length="259" mass="29435">MATITRRTLAQWGKVVSTARYLVHGCNSHLHTGHGNEGGLEKLSRREYWQVKYKEQTETFDWFVSDDAIPGLACHCLFNVAAKKDFSKTPDAMHARIDPVNVLDLGCGQSVLPLRFYEWTPFPVGVHCLDYVEEAVDFQLQTLKATWPGHRQSYVSGVCASVCSLPYKSDLFHVVTDKGTMDALLKDPVSGSTKAKEMLSEVERVLRKDGLFMQITDEDPDSRMYFLETHSPSTCQWRFSILTDSNQCDREIFAYTFCK</sequence>
<dbReference type="PANTHER" id="PTHR12176:SF83">
    <property type="entry name" value="CITRATE SYNTHASE-LYSINE N-METHYLTRANSFERASE CSKMT, MITOCHONDRIAL"/>
    <property type="match status" value="1"/>
</dbReference>
<dbReference type="Gene3D" id="3.40.50.150">
    <property type="entry name" value="Vaccinia Virus protein VP39"/>
    <property type="match status" value="1"/>
</dbReference>
<dbReference type="GO" id="GO:0032259">
    <property type="term" value="P:methylation"/>
    <property type="evidence" value="ECO:0007669"/>
    <property type="project" value="UniProtKB-KW"/>
</dbReference>
<evidence type="ECO:0000313" key="5">
    <source>
        <dbReference type="EMBL" id="KAK7104770.1"/>
    </source>
</evidence>
<evidence type="ECO:0000256" key="3">
    <source>
        <dbReference type="ARBA" id="ARBA00022679"/>
    </source>
</evidence>
<dbReference type="Proteomes" id="UP001374579">
    <property type="component" value="Unassembled WGS sequence"/>
</dbReference>
<organism evidence="5 6">
    <name type="scientific">Littorina saxatilis</name>
    <dbReference type="NCBI Taxonomy" id="31220"/>
    <lineage>
        <taxon>Eukaryota</taxon>
        <taxon>Metazoa</taxon>
        <taxon>Spiralia</taxon>
        <taxon>Lophotrochozoa</taxon>
        <taxon>Mollusca</taxon>
        <taxon>Gastropoda</taxon>
        <taxon>Caenogastropoda</taxon>
        <taxon>Littorinimorpha</taxon>
        <taxon>Littorinoidea</taxon>
        <taxon>Littorinidae</taxon>
        <taxon>Littorina</taxon>
    </lineage>
</organism>
<dbReference type="GO" id="GO:0008168">
    <property type="term" value="F:methyltransferase activity"/>
    <property type="evidence" value="ECO:0007669"/>
    <property type="project" value="UniProtKB-KW"/>
</dbReference>